<dbReference type="GeneID" id="11512694"/>
<proteinExistence type="predicted"/>
<feature type="non-terminal residue" evidence="1">
    <location>
        <position position="156"/>
    </location>
</feature>
<dbReference type="InParanoid" id="G2QCQ0"/>
<dbReference type="EMBL" id="CP003004">
    <property type="protein sequence ID" value="AEO57373.1"/>
    <property type="molecule type" value="Genomic_DNA"/>
</dbReference>
<dbReference type="KEGG" id="mtm:MYCTH_2303448"/>
<dbReference type="VEuPathDB" id="FungiDB:MYCTH_2303448"/>
<dbReference type="Proteomes" id="UP000007322">
    <property type="component" value="Chromosome 3"/>
</dbReference>
<organism evidence="1 2">
    <name type="scientific">Thermothelomyces thermophilus (strain ATCC 42464 / BCRC 31852 / DSM 1799)</name>
    <name type="common">Sporotrichum thermophile</name>
    <dbReference type="NCBI Taxonomy" id="573729"/>
    <lineage>
        <taxon>Eukaryota</taxon>
        <taxon>Fungi</taxon>
        <taxon>Dikarya</taxon>
        <taxon>Ascomycota</taxon>
        <taxon>Pezizomycotina</taxon>
        <taxon>Sordariomycetes</taxon>
        <taxon>Sordariomycetidae</taxon>
        <taxon>Sordariales</taxon>
        <taxon>Chaetomiaceae</taxon>
        <taxon>Thermothelomyces</taxon>
    </lineage>
</organism>
<gene>
    <name evidence="1" type="ORF">MYCTH_2303448</name>
</gene>
<dbReference type="HOGENOM" id="CLU_1691064_0_0_1"/>
<keyword evidence="2" id="KW-1185">Reference proteome</keyword>
<name>G2QCQ0_THET4</name>
<evidence type="ECO:0000313" key="2">
    <source>
        <dbReference type="Proteomes" id="UP000007322"/>
    </source>
</evidence>
<accession>G2QCQ0</accession>
<sequence length="156" mass="16620">MLGWGSGKPGLSSPFSLSNPPLPFPLTNQGQGSRPLSNALLVAVAIAWKVPFVSFLTRATCVYFLGSTTVLVDLQHPIFLLLQLQSLPGIASGPCAAIEWGSDQPAHGWQHCLLYIICNAYGRAKGAHQTKNVSCLALQRRHAKASADSKEGVSIL</sequence>
<dbReference type="RefSeq" id="XP_003662618.1">
    <property type="nucleotide sequence ID" value="XM_003662570.1"/>
</dbReference>
<reference evidence="1 2" key="1">
    <citation type="journal article" date="2011" name="Nat. Biotechnol.">
        <title>Comparative genomic analysis of the thermophilic biomass-degrading fungi Myceliophthora thermophila and Thielavia terrestris.</title>
        <authorList>
            <person name="Berka R.M."/>
            <person name="Grigoriev I.V."/>
            <person name="Otillar R."/>
            <person name="Salamov A."/>
            <person name="Grimwood J."/>
            <person name="Reid I."/>
            <person name="Ishmael N."/>
            <person name="John T."/>
            <person name="Darmond C."/>
            <person name="Moisan M.-C."/>
            <person name="Henrissat B."/>
            <person name="Coutinho P.M."/>
            <person name="Lombard V."/>
            <person name="Natvig D.O."/>
            <person name="Lindquist E."/>
            <person name="Schmutz J."/>
            <person name="Lucas S."/>
            <person name="Harris P."/>
            <person name="Powlowski J."/>
            <person name="Bellemare A."/>
            <person name="Taylor D."/>
            <person name="Butler G."/>
            <person name="de Vries R.P."/>
            <person name="Allijn I.E."/>
            <person name="van den Brink J."/>
            <person name="Ushinsky S."/>
            <person name="Storms R."/>
            <person name="Powell A.J."/>
            <person name="Paulsen I.T."/>
            <person name="Elbourne L.D.H."/>
            <person name="Baker S.E."/>
            <person name="Magnuson J."/>
            <person name="LaBoissiere S."/>
            <person name="Clutterbuck A.J."/>
            <person name="Martinez D."/>
            <person name="Wogulis M."/>
            <person name="de Leon A.L."/>
            <person name="Rey M.W."/>
            <person name="Tsang A."/>
        </authorList>
    </citation>
    <scope>NUCLEOTIDE SEQUENCE [LARGE SCALE GENOMIC DNA]</scope>
    <source>
        <strain evidence="2">ATCC 42464 / BCRC 31852 / DSM 1799</strain>
    </source>
</reference>
<protein>
    <submittedName>
        <fullName evidence="1">Uncharacterized protein</fullName>
    </submittedName>
</protein>
<evidence type="ECO:0000313" key="1">
    <source>
        <dbReference type="EMBL" id="AEO57373.1"/>
    </source>
</evidence>
<dbReference type="AlphaFoldDB" id="G2QCQ0"/>